<dbReference type="GO" id="GO:0004185">
    <property type="term" value="F:serine-type carboxypeptidase activity"/>
    <property type="evidence" value="ECO:0007669"/>
    <property type="project" value="UniProtKB-UniRule"/>
</dbReference>
<dbReference type="FunFam" id="3.40.50.11320:FF:000004">
    <property type="entry name" value="Carboxypeptidase"/>
    <property type="match status" value="1"/>
</dbReference>
<organism evidence="12 13">
    <name type="scientific">Cicer arietinum</name>
    <name type="common">Chickpea</name>
    <name type="synonym">Garbanzo</name>
    <dbReference type="NCBI Taxonomy" id="3827"/>
    <lineage>
        <taxon>Eukaryota</taxon>
        <taxon>Viridiplantae</taxon>
        <taxon>Streptophyta</taxon>
        <taxon>Embryophyta</taxon>
        <taxon>Tracheophyta</taxon>
        <taxon>Spermatophyta</taxon>
        <taxon>Magnoliopsida</taxon>
        <taxon>eudicotyledons</taxon>
        <taxon>Gunneridae</taxon>
        <taxon>Pentapetalae</taxon>
        <taxon>rosids</taxon>
        <taxon>fabids</taxon>
        <taxon>Fabales</taxon>
        <taxon>Fabaceae</taxon>
        <taxon>Papilionoideae</taxon>
        <taxon>50 kb inversion clade</taxon>
        <taxon>NPAAA clade</taxon>
        <taxon>Hologalegina</taxon>
        <taxon>IRL clade</taxon>
        <taxon>Cicereae</taxon>
        <taxon>Cicer</taxon>
    </lineage>
</organism>
<dbReference type="GO" id="GO:0005576">
    <property type="term" value="C:extracellular region"/>
    <property type="evidence" value="ECO:0007669"/>
    <property type="project" value="UniProtKB-SubCell"/>
</dbReference>
<dbReference type="eggNOG" id="KOG1282">
    <property type="taxonomic scope" value="Eukaryota"/>
</dbReference>
<dbReference type="GeneID" id="101497312"/>
<dbReference type="PANTHER" id="PTHR11802:SF123">
    <property type="entry name" value="CARBOXYPEPTIDASE"/>
    <property type="match status" value="1"/>
</dbReference>
<evidence type="ECO:0000313" key="13">
    <source>
        <dbReference type="RefSeq" id="XP_004503800.2"/>
    </source>
</evidence>
<keyword evidence="9" id="KW-0325">Glycoprotein</keyword>
<feature type="chain" id="PRO_5010005679" description="Carboxypeptidase" evidence="11">
    <location>
        <begin position="23"/>
        <end position="467"/>
    </location>
</feature>
<sequence>MMCWQTWKTMAITVVLLQLSISSMKIFCLSSHADRIHKLPGQPHINFQQFSGYVTVDEMKQRSLFYYFVESKTNPSSKPLVLWLNGGPGCSSIGIGAFSENGPFRPNGEVLIKNDHSWNREANMLYLETPVGVGFSYAKGTFSYMKVNDEMTARDNLVFLLGWFNKFPQYKHRDLFLTGESYAGHYIPQLAKLMIGINKKKKIFNLKGIALGNPLLEYATDFNSRAEFFWSHGLISDSTYKMFTAGCNYSRYVSEYYRNSISPLCSKVMRKVSRETSKFVDKYDVTLDVCISSVLSQSKVICPQTHQANESIDVCVDDKVTNYLNRRDVQKALHAELVGVPTWDVCNNVLDYNMLNLEVPTLHVVGSLIKAGVRVLIYSGDQDSVIPLTGSRSLVQKLARQLSLNTTVPYRVWFEGHQVGGWTQVYGNILSFATIRGASHEAPFSQPQRSLVLFNSFLEDRPLPEIL</sequence>
<keyword evidence="5 11" id="KW-0645">Protease</keyword>
<comment type="similarity">
    <text evidence="2 11">Belongs to the peptidase S10 family.</text>
</comment>
<dbReference type="EC" id="3.4.16.-" evidence="11"/>
<dbReference type="OrthoDB" id="443318at2759"/>
<keyword evidence="8" id="KW-1015">Disulfide bond</keyword>
<proteinExistence type="inferred from homology"/>
<accession>A0A1S2YFP8</accession>
<comment type="function">
    <text evidence="10">Probable carboxypeptidase.</text>
</comment>
<dbReference type="KEGG" id="cam:101497312"/>
<dbReference type="PROSITE" id="PS00131">
    <property type="entry name" value="CARBOXYPEPT_SER_SER"/>
    <property type="match status" value="1"/>
</dbReference>
<feature type="signal peptide" evidence="11">
    <location>
        <begin position="1"/>
        <end position="22"/>
    </location>
</feature>
<evidence type="ECO:0000256" key="5">
    <source>
        <dbReference type="ARBA" id="ARBA00022670"/>
    </source>
</evidence>
<dbReference type="PANTHER" id="PTHR11802">
    <property type="entry name" value="SERINE PROTEASE FAMILY S10 SERINE CARBOXYPEPTIDASE"/>
    <property type="match status" value="1"/>
</dbReference>
<evidence type="ECO:0000256" key="9">
    <source>
        <dbReference type="ARBA" id="ARBA00023180"/>
    </source>
</evidence>
<dbReference type="Proteomes" id="UP000087171">
    <property type="component" value="Chromosome Ca6"/>
</dbReference>
<evidence type="ECO:0000256" key="7">
    <source>
        <dbReference type="ARBA" id="ARBA00022801"/>
    </source>
</evidence>
<evidence type="ECO:0000256" key="3">
    <source>
        <dbReference type="ARBA" id="ARBA00022525"/>
    </source>
</evidence>
<dbReference type="STRING" id="3827.A0A1S2YFP8"/>
<dbReference type="RefSeq" id="XP_004503800.2">
    <property type="nucleotide sequence ID" value="XM_004503743.3"/>
</dbReference>
<evidence type="ECO:0000313" key="12">
    <source>
        <dbReference type="Proteomes" id="UP000087171"/>
    </source>
</evidence>
<dbReference type="AlphaFoldDB" id="A0A1S2YFP8"/>
<dbReference type="FunFam" id="3.40.50.1820:FF:000453">
    <property type="entry name" value="Carboxypeptidase"/>
    <property type="match status" value="1"/>
</dbReference>
<reference evidence="12" key="1">
    <citation type="journal article" date="2013" name="Nat. Biotechnol.">
        <title>Draft genome sequence of chickpea (Cicer arietinum) provides a resource for trait improvement.</title>
        <authorList>
            <person name="Varshney R.K."/>
            <person name="Song C."/>
            <person name="Saxena R.K."/>
            <person name="Azam S."/>
            <person name="Yu S."/>
            <person name="Sharpe A.G."/>
            <person name="Cannon S."/>
            <person name="Baek J."/>
            <person name="Rosen B.D."/>
            <person name="Tar'an B."/>
            <person name="Millan T."/>
            <person name="Zhang X."/>
            <person name="Ramsay L.D."/>
            <person name="Iwata A."/>
            <person name="Wang Y."/>
            <person name="Nelson W."/>
            <person name="Farmer A.D."/>
            <person name="Gaur P.M."/>
            <person name="Soderlund C."/>
            <person name="Penmetsa R.V."/>
            <person name="Xu C."/>
            <person name="Bharti A.K."/>
            <person name="He W."/>
            <person name="Winter P."/>
            <person name="Zhao S."/>
            <person name="Hane J.K."/>
            <person name="Carrasquilla-Garcia N."/>
            <person name="Condie J.A."/>
            <person name="Upadhyaya H.D."/>
            <person name="Luo M.C."/>
            <person name="Thudi M."/>
            <person name="Gowda C.L."/>
            <person name="Singh N.P."/>
            <person name="Lichtenzveig J."/>
            <person name="Gali K.K."/>
            <person name="Rubio J."/>
            <person name="Nadarajan N."/>
            <person name="Dolezel J."/>
            <person name="Bansal K.C."/>
            <person name="Xu X."/>
            <person name="Edwards D."/>
            <person name="Zhang G."/>
            <person name="Kahl G."/>
            <person name="Gil J."/>
            <person name="Singh K.B."/>
            <person name="Datta S.K."/>
            <person name="Jackson S.A."/>
            <person name="Wang J."/>
            <person name="Cook D.R."/>
        </authorList>
    </citation>
    <scope>NUCLEOTIDE SEQUENCE [LARGE SCALE GENOMIC DNA]</scope>
    <source>
        <strain evidence="12">cv. CDC Frontier</strain>
    </source>
</reference>
<dbReference type="InterPro" id="IPR001563">
    <property type="entry name" value="Peptidase_S10"/>
</dbReference>
<dbReference type="GO" id="GO:0006508">
    <property type="term" value="P:proteolysis"/>
    <property type="evidence" value="ECO:0007669"/>
    <property type="project" value="UniProtKB-KW"/>
</dbReference>
<name>A0A1S2YFP8_CICAR</name>
<evidence type="ECO:0000256" key="2">
    <source>
        <dbReference type="ARBA" id="ARBA00009431"/>
    </source>
</evidence>
<gene>
    <name evidence="13" type="primary">LOC101497312</name>
</gene>
<evidence type="ECO:0000256" key="4">
    <source>
        <dbReference type="ARBA" id="ARBA00022645"/>
    </source>
</evidence>
<keyword evidence="4 11" id="KW-0121">Carboxypeptidase</keyword>
<dbReference type="Gene3D" id="3.40.50.11320">
    <property type="match status" value="1"/>
</dbReference>
<evidence type="ECO:0000256" key="1">
    <source>
        <dbReference type="ARBA" id="ARBA00004613"/>
    </source>
</evidence>
<dbReference type="InterPro" id="IPR029058">
    <property type="entry name" value="AB_hydrolase_fold"/>
</dbReference>
<evidence type="ECO:0000256" key="11">
    <source>
        <dbReference type="RuleBase" id="RU361156"/>
    </source>
</evidence>
<dbReference type="Pfam" id="PF00450">
    <property type="entry name" value="Peptidase_S10"/>
    <property type="match status" value="1"/>
</dbReference>
<evidence type="ECO:0000256" key="8">
    <source>
        <dbReference type="ARBA" id="ARBA00023157"/>
    </source>
</evidence>
<keyword evidence="3" id="KW-0964">Secreted</keyword>
<dbReference type="PaxDb" id="3827-XP_004503800.1"/>
<dbReference type="GO" id="GO:0005773">
    <property type="term" value="C:vacuole"/>
    <property type="evidence" value="ECO:0007669"/>
    <property type="project" value="TreeGrafter"/>
</dbReference>
<dbReference type="Gene3D" id="3.40.50.1820">
    <property type="entry name" value="alpha/beta hydrolase"/>
    <property type="match status" value="1"/>
</dbReference>
<comment type="subcellular location">
    <subcellularLocation>
        <location evidence="1">Secreted</location>
    </subcellularLocation>
</comment>
<dbReference type="InterPro" id="IPR018202">
    <property type="entry name" value="Ser_caboxypep_ser_AS"/>
</dbReference>
<evidence type="ECO:0000256" key="10">
    <source>
        <dbReference type="ARBA" id="ARBA00037399"/>
    </source>
</evidence>
<dbReference type="PRINTS" id="PR00724">
    <property type="entry name" value="CRBOXYPTASEC"/>
</dbReference>
<protein>
    <recommendedName>
        <fullName evidence="11">Carboxypeptidase</fullName>
        <ecNumber evidence="11">3.4.16.-</ecNumber>
    </recommendedName>
</protein>
<dbReference type="SUPFAM" id="SSF53474">
    <property type="entry name" value="alpha/beta-Hydrolases"/>
    <property type="match status" value="1"/>
</dbReference>
<dbReference type="InterPro" id="IPR033124">
    <property type="entry name" value="Ser_caboxypep_his_AS"/>
</dbReference>
<keyword evidence="12" id="KW-1185">Reference proteome</keyword>
<reference evidence="13" key="2">
    <citation type="submission" date="2025-08" db="UniProtKB">
        <authorList>
            <consortium name="RefSeq"/>
        </authorList>
    </citation>
    <scope>IDENTIFICATION</scope>
    <source>
        <tissue evidence="13">Etiolated seedlings</tissue>
    </source>
</reference>
<keyword evidence="7 11" id="KW-0378">Hydrolase</keyword>
<evidence type="ECO:0000256" key="6">
    <source>
        <dbReference type="ARBA" id="ARBA00022729"/>
    </source>
</evidence>
<dbReference type="Gene3D" id="6.10.250.940">
    <property type="match status" value="1"/>
</dbReference>
<dbReference type="PROSITE" id="PS00560">
    <property type="entry name" value="CARBOXYPEPT_SER_HIS"/>
    <property type="match status" value="1"/>
</dbReference>
<keyword evidence="6 11" id="KW-0732">Signal</keyword>